<dbReference type="AlphaFoldDB" id="A0A417Z6H0"/>
<dbReference type="Pfam" id="PF04978">
    <property type="entry name" value="MST"/>
    <property type="match status" value="1"/>
</dbReference>
<sequence>MSADERRWAPVQGDEVATLRGMLEHHRDTLRWKCSGLDDEQLRRALPPTDMTLAGLMLHLTMVEAGWFNLTFAGGIERPDWLAHSHGAGVDWAWEHAADHSQEQLWAWFDDAVAVSDRIVDEALAHDAGLDALAVNPREDEGTVSLRWILVHMIEEYARHNGHADLLRQAVDGSTGE</sequence>
<dbReference type="InterPro" id="IPR007061">
    <property type="entry name" value="MST-like"/>
</dbReference>
<evidence type="ECO:0000313" key="1">
    <source>
        <dbReference type="EMBL" id="RHW46208.1"/>
    </source>
</evidence>
<dbReference type="RefSeq" id="WP_118913230.1">
    <property type="nucleotide sequence ID" value="NZ_CBCRVH010000008.1"/>
</dbReference>
<proteinExistence type="predicted"/>
<dbReference type="InterPro" id="IPR034660">
    <property type="entry name" value="DinB/YfiT-like"/>
</dbReference>
<dbReference type="SUPFAM" id="SSF109854">
    <property type="entry name" value="DinB/YfiT-like putative metalloenzymes"/>
    <property type="match status" value="1"/>
</dbReference>
<protein>
    <submittedName>
        <fullName evidence="1">DinB family protein</fullName>
    </submittedName>
</protein>
<dbReference type="Proteomes" id="UP000285376">
    <property type="component" value="Unassembled WGS sequence"/>
</dbReference>
<dbReference type="Gene3D" id="1.20.120.450">
    <property type="entry name" value="dinb family like domain"/>
    <property type="match status" value="1"/>
</dbReference>
<gene>
    <name evidence="1" type="ORF">D1832_07065</name>
</gene>
<evidence type="ECO:0000313" key="2">
    <source>
        <dbReference type="Proteomes" id="UP000285376"/>
    </source>
</evidence>
<accession>A0A417Z6H0</accession>
<name>A0A417Z6H0_9MICO</name>
<comment type="caution">
    <text evidence="1">The sequence shown here is derived from an EMBL/GenBank/DDBJ whole genome shotgun (WGS) entry which is preliminary data.</text>
</comment>
<dbReference type="EMBL" id="QWLM01000006">
    <property type="protein sequence ID" value="RHW46208.1"/>
    <property type="molecule type" value="Genomic_DNA"/>
</dbReference>
<reference evidence="1 2" key="1">
    <citation type="submission" date="2018-08" db="EMBL/GenBank/DDBJ databases">
        <title>Whole genome sequence analysis of Dermacoccus abyssi bacteria isolated from Deep Mariana trench Micromonospora spp reveals genes involved in the environmental adaptation and production of secondary metabolites.</title>
        <authorList>
            <person name="Abdel-Mageed W.M."/>
            <person name="Lehri B."/>
            <person name="Nouioui I."/>
            <person name="Goodfellow I."/>
            <person name="Jaspars M."/>
            <person name="Karlyshev A."/>
        </authorList>
    </citation>
    <scope>NUCLEOTIDE SEQUENCE [LARGE SCALE GENOMIC DNA]</scope>
    <source>
        <strain evidence="1 2">MT1.1</strain>
    </source>
</reference>
<organism evidence="1 2">
    <name type="scientific">Dermacoccus abyssi</name>
    <dbReference type="NCBI Taxonomy" id="322596"/>
    <lineage>
        <taxon>Bacteria</taxon>
        <taxon>Bacillati</taxon>
        <taxon>Actinomycetota</taxon>
        <taxon>Actinomycetes</taxon>
        <taxon>Micrococcales</taxon>
        <taxon>Dermacoccaceae</taxon>
        <taxon>Dermacoccus</taxon>
    </lineage>
</organism>